<dbReference type="SMART" id="SM00708">
    <property type="entry name" value="PhBP"/>
    <property type="match status" value="1"/>
</dbReference>
<feature type="chain" id="PRO_5015621197" evidence="5">
    <location>
        <begin position="23"/>
        <end position="144"/>
    </location>
</feature>
<dbReference type="GO" id="GO:0007608">
    <property type="term" value="P:sensory perception of smell"/>
    <property type="evidence" value="ECO:0007669"/>
    <property type="project" value="TreeGrafter"/>
</dbReference>
<accession>A0A2S0X9I6</accession>
<dbReference type="EMBL" id="MG544141">
    <property type="protein sequence ID" value="AWC08432.1"/>
    <property type="molecule type" value="mRNA"/>
</dbReference>
<dbReference type="CDD" id="cd23992">
    <property type="entry name" value="PBP_GOBP"/>
    <property type="match status" value="1"/>
</dbReference>
<evidence type="ECO:0000256" key="1">
    <source>
        <dbReference type="ARBA" id="ARBA00004613"/>
    </source>
</evidence>
<feature type="signal peptide" evidence="5">
    <location>
        <begin position="1"/>
        <end position="22"/>
    </location>
</feature>
<dbReference type="GO" id="GO:0005615">
    <property type="term" value="C:extracellular space"/>
    <property type="evidence" value="ECO:0007669"/>
    <property type="project" value="TreeGrafter"/>
</dbReference>
<reference evidence="6" key="1">
    <citation type="journal article" date="2018" name="Front. Physiol.">
        <title>Sex- and Tissue-Specific Expression Profiles of Odorant Binding Protein and Chemosensory Protein Genes in Bradysia odoriphaga (Diptera: Sciaridae).</title>
        <authorList>
            <person name="Zhao Y."/>
            <person name="Ding J."/>
            <person name="Zhang Z."/>
            <person name="Liu F."/>
            <person name="Zhou C."/>
            <person name="Mu W."/>
        </authorList>
    </citation>
    <scope>NUCLEOTIDE SEQUENCE</scope>
</reference>
<dbReference type="AlphaFoldDB" id="A0A2S0X9I6"/>
<sequence>MKYILCVICVSAVAILLVSVDAGKEEENMLKQVAEGCINETGATDADVTAMANKELPSTPTAKCFTFCVLKLFNCLTETGDFQQEEFMDLMRMGTDNNTVLTMCDEVSKKCVGTKSPDNDNCETAGLLVKCLDDGAKEAGYEKL</sequence>
<dbReference type="SUPFAM" id="SSF47565">
    <property type="entry name" value="Insect pheromone/odorant-binding proteins"/>
    <property type="match status" value="1"/>
</dbReference>
<dbReference type="PANTHER" id="PTHR11857">
    <property type="entry name" value="ODORANT BINDING PROTEIN-RELATED"/>
    <property type="match status" value="1"/>
</dbReference>
<keyword evidence="3" id="KW-0964">Secreted</keyword>
<proteinExistence type="evidence at transcript level"/>
<evidence type="ECO:0000256" key="3">
    <source>
        <dbReference type="ARBA" id="ARBA00022525"/>
    </source>
</evidence>
<evidence type="ECO:0000256" key="5">
    <source>
        <dbReference type="SAM" id="SignalP"/>
    </source>
</evidence>
<name>A0A2S0X9I6_9DIPT</name>
<dbReference type="Gene3D" id="1.10.238.20">
    <property type="entry name" value="Pheromone/general odorant binding protein domain"/>
    <property type="match status" value="1"/>
</dbReference>
<organism evidence="6">
    <name type="scientific">Bradysia odoriphaga</name>
    <dbReference type="NCBI Taxonomy" id="1564500"/>
    <lineage>
        <taxon>Eukaryota</taxon>
        <taxon>Metazoa</taxon>
        <taxon>Ecdysozoa</taxon>
        <taxon>Arthropoda</taxon>
        <taxon>Hexapoda</taxon>
        <taxon>Insecta</taxon>
        <taxon>Pterygota</taxon>
        <taxon>Neoptera</taxon>
        <taxon>Endopterygota</taxon>
        <taxon>Diptera</taxon>
        <taxon>Nematocera</taxon>
        <taxon>Sciaroidea</taxon>
        <taxon>Sciaridae</taxon>
        <taxon>Bradysia</taxon>
    </lineage>
</organism>
<keyword evidence="4 5" id="KW-0732">Signal</keyword>
<evidence type="ECO:0000313" key="6">
    <source>
        <dbReference type="EMBL" id="AWC08432.1"/>
    </source>
</evidence>
<dbReference type="GO" id="GO:0005549">
    <property type="term" value="F:odorant binding"/>
    <property type="evidence" value="ECO:0007669"/>
    <property type="project" value="InterPro"/>
</dbReference>
<comment type="similarity">
    <text evidence="2">Belongs to the PBP/GOBP family.</text>
</comment>
<comment type="subcellular location">
    <subcellularLocation>
        <location evidence="1">Secreted</location>
    </subcellularLocation>
</comment>
<gene>
    <name evidence="6" type="primary">OBP21</name>
</gene>
<evidence type="ECO:0000256" key="2">
    <source>
        <dbReference type="ARBA" id="ARBA00008098"/>
    </source>
</evidence>
<evidence type="ECO:0000256" key="4">
    <source>
        <dbReference type="ARBA" id="ARBA00022729"/>
    </source>
</evidence>
<protein>
    <submittedName>
        <fullName evidence="6">Odorant-binding protein 21</fullName>
    </submittedName>
</protein>
<dbReference type="InterPro" id="IPR006170">
    <property type="entry name" value="PBP/GOBP"/>
</dbReference>
<dbReference type="Pfam" id="PF01395">
    <property type="entry name" value="PBP_GOBP"/>
    <property type="match status" value="1"/>
</dbReference>
<dbReference type="InterPro" id="IPR036728">
    <property type="entry name" value="PBP_GOBP_sf"/>
</dbReference>